<proteinExistence type="predicted"/>
<feature type="chain" id="PRO_5046120491" description="Peptidase inhibitor family I36" evidence="1">
    <location>
        <begin position="24"/>
        <end position="173"/>
    </location>
</feature>
<reference evidence="2 3" key="1">
    <citation type="submission" date="2022-10" db="EMBL/GenBank/DDBJ databases">
        <authorList>
            <person name="Xie J."/>
            <person name="Shen N."/>
        </authorList>
    </citation>
    <scope>NUCLEOTIDE SEQUENCE [LARGE SCALE GENOMIC DNA]</scope>
    <source>
        <strain evidence="2 3">DSM 41681</strain>
    </source>
</reference>
<dbReference type="RefSeq" id="WP_324765698.1">
    <property type="nucleotide sequence ID" value="NZ_BAAATS010000022.1"/>
</dbReference>
<protein>
    <recommendedName>
        <fullName evidence="4">Peptidase inhibitor family I36</fullName>
    </recommendedName>
</protein>
<name>A0ABU6C3D5_9ACTN</name>
<organism evidence="2 3">
    <name type="scientific">Streptomyces kunmingensis</name>
    <dbReference type="NCBI Taxonomy" id="68225"/>
    <lineage>
        <taxon>Bacteria</taxon>
        <taxon>Bacillati</taxon>
        <taxon>Actinomycetota</taxon>
        <taxon>Actinomycetes</taxon>
        <taxon>Kitasatosporales</taxon>
        <taxon>Streptomycetaceae</taxon>
        <taxon>Streptomyces</taxon>
    </lineage>
</organism>
<comment type="caution">
    <text evidence="2">The sequence shown here is derived from an EMBL/GenBank/DDBJ whole genome shotgun (WGS) entry which is preliminary data.</text>
</comment>
<gene>
    <name evidence="2" type="ORF">OKJ48_00360</name>
</gene>
<accession>A0ABU6C3D5</accession>
<keyword evidence="3" id="KW-1185">Reference proteome</keyword>
<sequence>MSLRKLAAVSSAIAALVAGPVLAGNASATTIGSQQAAYAQQAHDAGLTNSQAAQLQRKVDAALARQADSRQIGANKLAIPGGTLTLAAPGKFSAAIACSNGHLCIQDGQGSTWDYYYCGYYDFYGIGDGVFNNNQTSGTRARFYNSNGSERWSNVAKATGTASWTPVYHIRPC</sequence>
<feature type="signal peptide" evidence="1">
    <location>
        <begin position="1"/>
        <end position="23"/>
    </location>
</feature>
<evidence type="ECO:0000256" key="1">
    <source>
        <dbReference type="SAM" id="SignalP"/>
    </source>
</evidence>
<dbReference type="EMBL" id="JAOZYB010000001">
    <property type="protein sequence ID" value="MEB3958716.1"/>
    <property type="molecule type" value="Genomic_DNA"/>
</dbReference>
<evidence type="ECO:0008006" key="4">
    <source>
        <dbReference type="Google" id="ProtNLM"/>
    </source>
</evidence>
<evidence type="ECO:0000313" key="3">
    <source>
        <dbReference type="Proteomes" id="UP001352223"/>
    </source>
</evidence>
<keyword evidence="1" id="KW-0732">Signal</keyword>
<evidence type="ECO:0000313" key="2">
    <source>
        <dbReference type="EMBL" id="MEB3958716.1"/>
    </source>
</evidence>
<dbReference type="Proteomes" id="UP001352223">
    <property type="component" value="Unassembled WGS sequence"/>
</dbReference>